<keyword evidence="3" id="KW-1185">Reference proteome</keyword>
<dbReference type="OrthoDB" id="7274881at2"/>
<comment type="caution">
    <text evidence="2">The sequence shown here is derived from an EMBL/GenBank/DDBJ whole genome shotgun (WGS) entry which is preliminary data.</text>
</comment>
<protein>
    <submittedName>
        <fullName evidence="2">PRC-barrel domain protein</fullName>
    </submittedName>
</protein>
<evidence type="ECO:0000259" key="1">
    <source>
        <dbReference type="Pfam" id="PF05239"/>
    </source>
</evidence>
<feature type="domain" description="PRC-barrel" evidence="1">
    <location>
        <begin position="12"/>
        <end position="87"/>
    </location>
</feature>
<dbReference type="Proteomes" id="UP000282211">
    <property type="component" value="Unassembled WGS sequence"/>
</dbReference>
<dbReference type="Pfam" id="PF05239">
    <property type="entry name" value="PRC"/>
    <property type="match status" value="1"/>
</dbReference>
<dbReference type="AlphaFoldDB" id="A0A420WJD0"/>
<dbReference type="InParanoid" id="A0A420WJD0"/>
<evidence type="ECO:0000313" key="3">
    <source>
        <dbReference type="Proteomes" id="UP000282211"/>
    </source>
</evidence>
<reference evidence="2 3" key="1">
    <citation type="submission" date="2018-10" db="EMBL/GenBank/DDBJ databases">
        <title>Genomic Encyclopedia of Type Strains, Phase IV (KMG-IV): sequencing the most valuable type-strain genomes for metagenomic binning, comparative biology and taxonomic classification.</title>
        <authorList>
            <person name="Goeker M."/>
        </authorList>
    </citation>
    <scope>NUCLEOTIDE SEQUENCE [LARGE SCALE GENOMIC DNA]</scope>
    <source>
        <strain evidence="2 3">DSM 22008</strain>
    </source>
</reference>
<gene>
    <name evidence="2" type="ORF">DES40_0431</name>
</gene>
<dbReference type="InterPro" id="IPR027275">
    <property type="entry name" value="PRC-brl_dom"/>
</dbReference>
<dbReference type="PANTHER" id="PTHR36505:SF1">
    <property type="entry name" value="BLR1072 PROTEIN"/>
    <property type="match status" value="1"/>
</dbReference>
<evidence type="ECO:0000313" key="2">
    <source>
        <dbReference type="EMBL" id="RKQ71123.1"/>
    </source>
</evidence>
<name>A0A420WJD0_9PROT</name>
<dbReference type="Gene3D" id="2.30.30.240">
    <property type="entry name" value="PRC-barrel domain"/>
    <property type="match status" value="1"/>
</dbReference>
<dbReference type="SUPFAM" id="SSF50346">
    <property type="entry name" value="PRC-barrel domain"/>
    <property type="match status" value="1"/>
</dbReference>
<proteinExistence type="predicted"/>
<sequence>MQIDNETHSLISSDKVEDTKVYNASGEKLGSIDSLMINKREGNVAYAVMSFGGFLGMGEKYHPLPWDQLNYNEDDDGYVVNLTKDQLAGGPTIEKQELNRLTDPVYGREIYNYYGSPIYWG</sequence>
<organism evidence="2 3">
    <name type="scientific">Litorimonas taeanensis</name>
    <dbReference type="NCBI Taxonomy" id="568099"/>
    <lineage>
        <taxon>Bacteria</taxon>
        <taxon>Pseudomonadati</taxon>
        <taxon>Pseudomonadota</taxon>
        <taxon>Alphaproteobacteria</taxon>
        <taxon>Maricaulales</taxon>
        <taxon>Robiginitomaculaceae</taxon>
    </lineage>
</organism>
<dbReference type="EMBL" id="RBII01000001">
    <property type="protein sequence ID" value="RKQ71123.1"/>
    <property type="molecule type" value="Genomic_DNA"/>
</dbReference>
<dbReference type="PANTHER" id="PTHR36505">
    <property type="entry name" value="BLR1072 PROTEIN"/>
    <property type="match status" value="1"/>
</dbReference>
<dbReference type="RefSeq" id="WP_121098926.1">
    <property type="nucleotide sequence ID" value="NZ_RBII01000001.1"/>
</dbReference>
<accession>A0A420WJD0</accession>
<dbReference type="InterPro" id="IPR011033">
    <property type="entry name" value="PRC_barrel-like_sf"/>
</dbReference>